<name>A0A1M5ALQ7_9HYPH</name>
<evidence type="ECO:0008006" key="4">
    <source>
        <dbReference type="Google" id="ProtNLM"/>
    </source>
</evidence>
<feature type="region of interest" description="Disordered" evidence="1">
    <location>
        <begin position="95"/>
        <end position="158"/>
    </location>
</feature>
<feature type="region of interest" description="Disordered" evidence="1">
    <location>
        <begin position="41"/>
        <end position="82"/>
    </location>
</feature>
<dbReference type="SUPFAM" id="SSF48452">
    <property type="entry name" value="TPR-like"/>
    <property type="match status" value="2"/>
</dbReference>
<evidence type="ECO:0000313" key="3">
    <source>
        <dbReference type="Proteomes" id="UP000184485"/>
    </source>
</evidence>
<evidence type="ECO:0000256" key="1">
    <source>
        <dbReference type="SAM" id="MobiDB-lite"/>
    </source>
</evidence>
<dbReference type="EMBL" id="FQUP01000001">
    <property type="protein sequence ID" value="SHF31201.1"/>
    <property type="molecule type" value="Genomic_DNA"/>
</dbReference>
<accession>A0A1M5ALQ7</accession>
<dbReference type="RefSeq" id="WP_084527056.1">
    <property type="nucleotide sequence ID" value="NZ_FQUP01000001.1"/>
</dbReference>
<dbReference type="STRING" id="1122133.SAMN02745157_2177"/>
<dbReference type="InterPro" id="IPR011990">
    <property type="entry name" value="TPR-like_helical_dom_sf"/>
</dbReference>
<dbReference type="Gene3D" id="1.25.40.10">
    <property type="entry name" value="Tetratricopeptide repeat domain"/>
    <property type="match status" value="2"/>
</dbReference>
<protein>
    <recommendedName>
        <fullName evidence="4">Tetratricopeptide repeat-containing protein</fullName>
    </recommendedName>
</protein>
<proteinExistence type="predicted"/>
<gene>
    <name evidence="2" type="ORF">SAMN02745157_2177</name>
</gene>
<feature type="compositionally biased region" description="Low complexity" evidence="1">
    <location>
        <begin position="96"/>
        <end position="139"/>
    </location>
</feature>
<dbReference type="AlphaFoldDB" id="A0A1M5ALQ7"/>
<sequence length="831" mass="87067">MPVRGAFLVIGSIAIVGILGAVFVRQAATPTDDLTSLTRARAASTGPATPDIFMAPTTTPSVQSAADTLGAGRASQAQTAQAVPPVVMPSGSVTLPSAAPAAAPSTATAPATTPAASTPSSASVPISSSPATPAASAPAVGGTQPAAPVDTPAASGPSVDETALRYFAQQGDSRRLNAEIARLRALYPNWYPPSDMSAPVPVTDALLDNMWKLYSQGQYAAARAAIAARLASDPNWKVPADLLARLDVGEQRDRLINASNAKQWETVVQIAAATPSLLTCADVDVLWRLAEAFARSDRVGRARDVDVYVLTNCQDPKERLATVQKAMAYLGDAELADLLALERVGANGQGEFAAVRGDIARRRIGAAAKDPAKIAPPEDITLLEQLARSSTKADDAVLLGGYLFSHKDAEGAVTWFQLAKTRADTPEIARGLAYALNALDRPAEAEAAAYRWRDAGAENKEVYLVVATALLAIDPPAKIEPEVMARMAKAISEAKYPEGAQNLGWYAYNTGQTVAAARWFSAALTWKHDTEPAAFGLALAAQKLGNKVAFAQIIRVWGPRSQRIADLADPTKQRAGIRPADTFLLPPSIANPAAVQPGRSGAVQPAVRVASDYAVPTPEGTFLGADAVAPVAAPAPVRTARVSNAGGGGGAGGGCRSTTRTEQLRGMNALTRGWCLLSLNRPIEAVDAFDIALDTNDGKARQDAAYGKTLANLRAGLTDAAAVSAAAAPQDTRRAVELRTEILTQRAIAAYADNRWTEALLYLDERSQIAPEQNDLLIIRAWSYYHLGKPREAKRLFVAAAGTGSRDAAKALAVLANSQQGLTLGDGRDRR</sequence>
<keyword evidence="3" id="KW-1185">Reference proteome</keyword>
<dbReference type="OrthoDB" id="7324591at2"/>
<dbReference type="Proteomes" id="UP000184485">
    <property type="component" value="Unassembled WGS sequence"/>
</dbReference>
<reference evidence="2 3" key="1">
    <citation type="submission" date="2016-11" db="EMBL/GenBank/DDBJ databases">
        <authorList>
            <person name="Jaros S."/>
            <person name="Januszkiewicz K."/>
            <person name="Wedrychowicz H."/>
        </authorList>
    </citation>
    <scope>NUCLEOTIDE SEQUENCE [LARGE SCALE GENOMIC DNA]</scope>
    <source>
        <strain evidence="2 3">DSM 19436</strain>
    </source>
</reference>
<organism evidence="2 3">
    <name type="scientific">Kaistia soli DSM 19436</name>
    <dbReference type="NCBI Taxonomy" id="1122133"/>
    <lineage>
        <taxon>Bacteria</taxon>
        <taxon>Pseudomonadati</taxon>
        <taxon>Pseudomonadota</taxon>
        <taxon>Alphaproteobacteria</taxon>
        <taxon>Hyphomicrobiales</taxon>
        <taxon>Kaistiaceae</taxon>
        <taxon>Kaistia</taxon>
    </lineage>
</organism>
<evidence type="ECO:0000313" key="2">
    <source>
        <dbReference type="EMBL" id="SHF31201.1"/>
    </source>
</evidence>
<feature type="compositionally biased region" description="Polar residues" evidence="1">
    <location>
        <begin position="56"/>
        <end position="66"/>
    </location>
</feature>